<comment type="subunit">
    <text evidence="7">Homodimer.</text>
</comment>
<evidence type="ECO:0000256" key="7">
    <source>
        <dbReference type="HAMAP-Rule" id="MF_01405"/>
    </source>
</evidence>
<comment type="catalytic activity">
    <reaction evidence="7">
        <text>XTP + H2O = XMP + diphosphate + H(+)</text>
        <dbReference type="Rhea" id="RHEA:28610"/>
        <dbReference type="ChEBI" id="CHEBI:15377"/>
        <dbReference type="ChEBI" id="CHEBI:15378"/>
        <dbReference type="ChEBI" id="CHEBI:33019"/>
        <dbReference type="ChEBI" id="CHEBI:57464"/>
        <dbReference type="ChEBI" id="CHEBI:61314"/>
        <dbReference type="EC" id="3.6.1.66"/>
    </reaction>
</comment>
<keyword evidence="4 7" id="KW-0378">Hydrolase</keyword>
<keyword evidence="10" id="KW-1185">Reference proteome</keyword>
<comment type="caution">
    <text evidence="7">Lacks conserved residue(s) required for the propagation of feature annotation.</text>
</comment>
<name>A0ABW0YMM7_9BACI</name>
<dbReference type="HAMAP" id="MF_01405">
    <property type="entry name" value="Non_canon_purine_NTPase"/>
    <property type="match status" value="1"/>
</dbReference>
<evidence type="ECO:0000256" key="5">
    <source>
        <dbReference type="ARBA" id="ARBA00022842"/>
    </source>
</evidence>
<dbReference type="PANTHER" id="PTHR11067">
    <property type="entry name" value="INOSINE TRIPHOSPHATE PYROPHOSPHATASE/HAM1 PROTEIN"/>
    <property type="match status" value="1"/>
</dbReference>
<feature type="active site" description="Proton acceptor" evidence="7">
    <location>
        <position position="69"/>
    </location>
</feature>
<comment type="caution">
    <text evidence="9">The sequence shown here is derived from an EMBL/GenBank/DDBJ whole genome shotgun (WGS) entry which is preliminary data.</text>
</comment>
<keyword evidence="2 7" id="KW-0479">Metal-binding</keyword>
<dbReference type="EMBL" id="JBHSOZ010000003">
    <property type="protein sequence ID" value="MFC5712697.1"/>
    <property type="molecule type" value="Genomic_DNA"/>
</dbReference>
<dbReference type="SUPFAM" id="SSF52972">
    <property type="entry name" value="ITPase-like"/>
    <property type="match status" value="1"/>
</dbReference>
<comment type="cofactor">
    <cofactor evidence="7">
        <name>Mg(2+)</name>
        <dbReference type="ChEBI" id="CHEBI:18420"/>
    </cofactor>
    <text evidence="7">Binds 1 Mg(2+) ion per subunit.</text>
</comment>
<dbReference type="Pfam" id="PF01725">
    <property type="entry name" value="Ham1p_like"/>
    <property type="match status" value="1"/>
</dbReference>
<keyword evidence="6 7" id="KW-0546">Nucleotide metabolism</keyword>
<evidence type="ECO:0000256" key="8">
    <source>
        <dbReference type="RuleBase" id="RU003781"/>
    </source>
</evidence>
<evidence type="ECO:0000313" key="9">
    <source>
        <dbReference type="EMBL" id="MFC5712697.1"/>
    </source>
</evidence>
<keyword evidence="3 7" id="KW-0547">Nucleotide-binding</keyword>
<evidence type="ECO:0000256" key="4">
    <source>
        <dbReference type="ARBA" id="ARBA00022801"/>
    </source>
</evidence>
<protein>
    <recommendedName>
        <fullName evidence="7">dITP/XTP pyrophosphatase</fullName>
        <ecNumber evidence="7">3.6.1.66</ecNumber>
    </recommendedName>
    <alternativeName>
        <fullName evidence="7">Non-canonical purine NTP pyrophosphatase</fullName>
    </alternativeName>
    <alternativeName>
        <fullName evidence="7">Non-standard purine NTP pyrophosphatase</fullName>
    </alternativeName>
    <alternativeName>
        <fullName evidence="7">Nucleoside-triphosphate diphosphatase</fullName>
    </alternativeName>
    <alternativeName>
        <fullName evidence="7">Nucleoside-triphosphate pyrophosphatase</fullName>
        <shortName evidence="7">NTPase</shortName>
    </alternativeName>
</protein>
<evidence type="ECO:0000256" key="6">
    <source>
        <dbReference type="ARBA" id="ARBA00023080"/>
    </source>
</evidence>
<sequence length="196" mass="21807">MKKIILASKNKGKIKELEEMLEGENIKVTSLLDVEFEDIPETGETFAENAKIKAEAAAQAFNSPAVADDSGLEIDALQGRPGVYSARYAGEEKSDEKNMEKVLQELKYVPVNQRSARFVSTIAVAVPGKETLVVEGIVNGVITEKKQGDKGFGYDPIFYVPELGKTMAELPPEEKNRISHRKRALEKLQKRWKDIL</sequence>
<organism evidence="9 10">
    <name type="scientific">Thalassorhabdus alkalitolerans</name>
    <dbReference type="NCBI Taxonomy" id="2282697"/>
    <lineage>
        <taxon>Bacteria</taxon>
        <taxon>Bacillati</taxon>
        <taxon>Bacillota</taxon>
        <taxon>Bacilli</taxon>
        <taxon>Bacillales</taxon>
        <taxon>Bacillaceae</taxon>
        <taxon>Thalassorhabdus</taxon>
    </lineage>
</organism>
<feature type="binding site" evidence="7">
    <location>
        <position position="175"/>
    </location>
    <ligand>
        <name>substrate</name>
    </ligand>
</feature>
<dbReference type="Gene3D" id="3.90.950.10">
    <property type="match status" value="1"/>
</dbReference>
<dbReference type="Proteomes" id="UP001596142">
    <property type="component" value="Unassembled WGS sequence"/>
</dbReference>
<keyword evidence="5 7" id="KW-0460">Magnesium</keyword>
<comment type="similarity">
    <text evidence="1 7 8">Belongs to the HAM1 NTPase family.</text>
</comment>
<dbReference type="InterPro" id="IPR020922">
    <property type="entry name" value="dITP/XTP_pyrophosphatase"/>
</dbReference>
<dbReference type="PANTHER" id="PTHR11067:SF9">
    <property type="entry name" value="INOSINE TRIPHOSPHATE PYROPHOSPHATASE"/>
    <property type="match status" value="1"/>
</dbReference>
<reference evidence="10" key="1">
    <citation type="journal article" date="2019" name="Int. J. Syst. Evol. Microbiol.">
        <title>The Global Catalogue of Microorganisms (GCM) 10K type strain sequencing project: providing services to taxonomists for standard genome sequencing and annotation.</title>
        <authorList>
            <consortium name="The Broad Institute Genomics Platform"/>
            <consortium name="The Broad Institute Genome Sequencing Center for Infectious Disease"/>
            <person name="Wu L."/>
            <person name="Ma J."/>
        </authorList>
    </citation>
    <scope>NUCLEOTIDE SEQUENCE [LARGE SCALE GENOMIC DNA]</scope>
    <source>
        <strain evidence="10">CECT 7184</strain>
    </source>
</reference>
<dbReference type="NCBIfam" id="TIGR00042">
    <property type="entry name" value="RdgB/HAM1 family non-canonical purine NTP pyrophosphatase"/>
    <property type="match status" value="1"/>
</dbReference>
<dbReference type="InterPro" id="IPR002637">
    <property type="entry name" value="RdgB/HAM1"/>
</dbReference>
<gene>
    <name evidence="9" type="ORF">ACFPU1_07880</name>
</gene>
<feature type="binding site" evidence="7">
    <location>
        <position position="70"/>
    </location>
    <ligand>
        <name>substrate</name>
    </ligand>
</feature>
<dbReference type="InterPro" id="IPR029001">
    <property type="entry name" value="ITPase-like_fam"/>
</dbReference>
<feature type="binding site" evidence="7">
    <location>
        <begin position="8"/>
        <end position="13"/>
    </location>
    <ligand>
        <name>substrate</name>
    </ligand>
</feature>
<feature type="binding site" evidence="7">
    <location>
        <position position="69"/>
    </location>
    <ligand>
        <name>Mg(2+)</name>
        <dbReference type="ChEBI" id="CHEBI:18420"/>
    </ligand>
</feature>
<dbReference type="GO" id="GO:0036220">
    <property type="term" value="F:ITP diphosphatase activity"/>
    <property type="evidence" value="ECO:0007669"/>
    <property type="project" value="UniProtKB-EC"/>
</dbReference>
<evidence type="ECO:0000256" key="2">
    <source>
        <dbReference type="ARBA" id="ARBA00022723"/>
    </source>
</evidence>
<proteinExistence type="inferred from homology"/>
<accession>A0ABW0YMM7</accession>
<evidence type="ECO:0000256" key="1">
    <source>
        <dbReference type="ARBA" id="ARBA00008023"/>
    </source>
</evidence>
<dbReference type="NCBIfam" id="NF011397">
    <property type="entry name" value="PRK14822.1"/>
    <property type="match status" value="1"/>
</dbReference>
<dbReference type="RefSeq" id="WP_385939913.1">
    <property type="nucleotide sequence ID" value="NZ_JBHSOZ010000003.1"/>
</dbReference>
<feature type="binding site" evidence="7">
    <location>
        <begin position="152"/>
        <end position="155"/>
    </location>
    <ligand>
        <name>substrate</name>
    </ligand>
</feature>
<dbReference type="CDD" id="cd00515">
    <property type="entry name" value="HAM1"/>
    <property type="match status" value="1"/>
</dbReference>
<comment type="catalytic activity">
    <reaction evidence="7">
        <text>ITP + H2O = IMP + diphosphate + H(+)</text>
        <dbReference type="Rhea" id="RHEA:29399"/>
        <dbReference type="ChEBI" id="CHEBI:15377"/>
        <dbReference type="ChEBI" id="CHEBI:15378"/>
        <dbReference type="ChEBI" id="CHEBI:33019"/>
        <dbReference type="ChEBI" id="CHEBI:58053"/>
        <dbReference type="ChEBI" id="CHEBI:61402"/>
        <dbReference type="EC" id="3.6.1.66"/>
    </reaction>
</comment>
<comment type="function">
    <text evidence="7">Pyrophosphatase that catalyzes the hydrolysis of nucleoside triphosphates to their monophosphate derivatives, with a high preference for the non-canonical purine nucleotides XTP (xanthosine triphosphate), dITP (deoxyinosine triphosphate) and ITP. Seems to function as a house-cleaning enzyme that removes non-canonical purine nucleotides from the nucleotide pool, thus preventing their incorporation into DNA/RNA and avoiding chromosomal lesions.</text>
</comment>
<comment type="catalytic activity">
    <reaction evidence="7">
        <text>dITP + H2O = dIMP + diphosphate + H(+)</text>
        <dbReference type="Rhea" id="RHEA:28342"/>
        <dbReference type="ChEBI" id="CHEBI:15377"/>
        <dbReference type="ChEBI" id="CHEBI:15378"/>
        <dbReference type="ChEBI" id="CHEBI:33019"/>
        <dbReference type="ChEBI" id="CHEBI:61194"/>
        <dbReference type="ChEBI" id="CHEBI:61382"/>
        <dbReference type="EC" id="3.6.1.66"/>
    </reaction>
</comment>
<evidence type="ECO:0000313" key="10">
    <source>
        <dbReference type="Proteomes" id="UP001596142"/>
    </source>
</evidence>
<feature type="binding site" evidence="7">
    <location>
        <begin position="180"/>
        <end position="181"/>
    </location>
    <ligand>
        <name>substrate</name>
    </ligand>
</feature>
<dbReference type="EC" id="3.6.1.66" evidence="7"/>
<evidence type="ECO:0000256" key="3">
    <source>
        <dbReference type="ARBA" id="ARBA00022741"/>
    </source>
</evidence>